<dbReference type="RefSeq" id="WP_182961614.1">
    <property type="nucleotide sequence ID" value="NZ_WNXC01000011.1"/>
</dbReference>
<evidence type="ECO:0000313" key="2">
    <source>
        <dbReference type="Proteomes" id="UP000636110"/>
    </source>
</evidence>
<dbReference type="Proteomes" id="UP000636110">
    <property type="component" value="Unassembled WGS sequence"/>
</dbReference>
<dbReference type="EMBL" id="WNXC01000011">
    <property type="protein sequence ID" value="MBB2151641.1"/>
    <property type="molecule type" value="Genomic_DNA"/>
</dbReference>
<reference evidence="1 2" key="1">
    <citation type="submission" date="2019-11" db="EMBL/GenBank/DDBJ databases">
        <title>Description of Pedobacter sp. LMG 31462T.</title>
        <authorList>
            <person name="Carlier A."/>
            <person name="Qi S."/>
            <person name="Vandamme P."/>
        </authorList>
    </citation>
    <scope>NUCLEOTIDE SEQUENCE [LARGE SCALE GENOMIC DNA]</scope>
    <source>
        <strain evidence="1 2">LMG 31462</strain>
    </source>
</reference>
<name>A0ABR6F2A8_9SPHI</name>
<comment type="caution">
    <text evidence="1">The sequence shown here is derived from an EMBL/GenBank/DDBJ whole genome shotgun (WGS) entry which is preliminary data.</text>
</comment>
<keyword evidence="2" id="KW-1185">Reference proteome</keyword>
<evidence type="ECO:0000313" key="1">
    <source>
        <dbReference type="EMBL" id="MBB2151641.1"/>
    </source>
</evidence>
<proteinExistence type="predicted"/>
<gene>
    <name evidence="1" type="ORF">GM920_22260</name>
</gene>
<sequence>MMETFTSFNKSNCALQKQEKPAADAVIELDMMFYDQIRHQLDGLIKNPSDETIAKILAYSRAK</sequence>
<protein>
    <recommendedName>
        <fullName evidence="3">DUF1778 domain-containing protein</fullName>
    </recommendedName>
</protein>
<evidence type="ECO:0008006" key="3">
    <source>
        <dbReference type="Google" id="ProtNLM"/>
    </source>
</evidence>
<accession>A0ABR6F2A8</accession>
<organism evidence="1 2">
    <name type="scientific">Pedobacter gandavensis</name>
    <dbReference type="NCBI Taxonomy" id="2679963"/>
    <lineage>
        <taxon>Bacteria</taxon>
        <taxon>Pseudomonadati</taxon>
        <taxon>Bacteroidota</taxon>
        <taxon>Sphingobacteriia</taxon>
        <taxon>Sphingobacteriales</taxon>
        <taxon>Sphingobacteriaceae</taxon>
        <taxon>Pedobacter</taxon>
    </lineage>
</organism>